<dbReference type="Gene3D" id="1.10.10.60">
    <property type="entry name" value="Homeodomain-like"/>
    <property type="match status" value="1"/>
</dbReference>
<evidence type="ECO:0000256" key="2">
    <source>
        <dbReference type="PROSITE-ProRule" id="PRU00335"/>
    </source>
</evidence>
<organism evidence="4 5">
    <name type="scientific">Candidatus Desulfosporosinus infrequens</name>
    <dbReference type="NCBI Taxonomy" id="2043169"/>
    <lineage>
        <taxon>Bacteria</taxon>
        <taxon>Bacillati</taxon>
        <taxon>Bacillota</taxon>
        <taxon>Clostridia</taxon>
        <taxon>Eubacteriales</taxon>
        <taxon>Desulfitobacteriaceae</taxon>
        <taxon>Desulfosporosinus</taxon>
    </lineage>
</organism>
<dbReference type="SUPFAM" id="SSF46689">
    <property type="entry name" value="Homeodomain-like"/>
    <property type="match status" value="1"/>
</dbReference>
<evidence type="ECO:0000256" key="1">
    <source>
        <dbReference type="ARBA" id="ARBA00023125"/>
    </source>
</evidence>
<dbReference type="Proteomes" id="UP000238916">
    <property type="component" value="Unassembled WGS sequence"/>
</dbReference>
<dbReference type="InterPro" id="IPR036271">
    <property type="entry name" value="Tet_transcr_reg_TetR-rel_C_sf"/>
</dbReference>
<feature type="DNA-binding region" description="H-T-H motif" evidence="2">
    <location>
        <begin position="41"/>
        <end position="60"/>
    </location>
</feature>
<dbReference type="InterPro" id="IPR001647">
    <property type="entry name" value="HTH_TetR"/>
</dbReference>
<dbReference type="Pfam" id="PF00440">
    <property type="entry name" value="TetR_N"/>
    <property type="match status" value="1"/>
</dbReference>
<dbReference type="GO" id="GO:0003700">
    <property type="term" value="F:DNA-binding transcription factor activity"/>
    <property type="evidence" value="ECO:0007669"/>
    <property type="project" value="TreeGrafter"/>
</dbReference>
<accession>A0A2U3LJA1</accession>
<name>A0A2U3LJA1_9FIRM</name>
<protein>
    <submittedName>
        <fullName evidence="4">Transcriptional regulator, TetR/AcrR family</fullName>
    </submittedName>
</protein>
<dbReference type="PANTHER" id="PTHR30055:SF223">
    <property type="entry name" value="HTH-TYPE TRANSCRIPTIONAL REGULATOR UIDR"/>
    <property type="match status" value="1"/>
</dbReference>
<dbReference type="AlphaFoldDB" id="A0A2U3LJA1"/>
<dbReference type="PROSITE" id="PS50977">
    <property type="entry name" value="HTH_TETR_2"/>
    <property type="match status" value="1"/>
</dbReference>
<feature type="domain" description="HTH tetR-type" evidence="3">
    <location>
        <begin position="18"/>
        <end position="78"/>
    </location>
</feature>
<dbReference type="InterPro" id="IPR009057">
    <property type="entry name" value="Homeodomain-like_sf"/>
</dbReference>
<dbReference type="InterPro" id="IPR050109">
    <property type="entry name" value="HTH-type_TetR-like_transc_reg"/>
</dbReference>
<dbReference type="GO" id="GO:0000976">
    <property type="term" value="F:transcription cis-regulatory region binding"/>
    <property type="evidence" value="ECO:0007669"/>
    <property type="project" value="TreeGrafter"/>
</dbReference>
<dbReference type="SUPFAM" id="SSF48498">
    <property type="entry name" value="Tetracyclin repressor-like, C-terminal domain"/>
    <property type="match status" value="1"/>
</dbReference>
<reference evidence="5" key="1">
    <citation type="submission" date="2018-02" db="EMBL/GenBank/DDBJ databases">
        <authorList>
            <person name="Hausmann B."/>
        </authorList>
    </citation>
    <scope>NUCLEOTIDE SEQUENCE [LARGE SCALE GENOMIC DNA]</scope>
    <source>
        <strain evidence="5">Peat soil MAG SbF1</strain>
    </source>
</reference>
<gene>
    <name evidence="4" type="ORF">SBF1_5420004</name>
</gene>
<evidence type="ECO:0000313" key="5">
    <source>
        <dbReference type="Proteomes" id="UP000238916"/>
    </source>
</evidence>
<proteinExistence type="predicted"/>
<evidence type="ECO:0000313" key="4">
    <source>
        <dbReference type="EMBL" id="SPF51924.1"/>
    </source>
</evidence>
<dbReference type="PRINTS" id="PR00455">
    <property type="entry name" value="HTHTETR"/>
</dbReference>
<evidence type="ECO:0000259" key="3">
    <source>
        <dbReference type="PROSITE" id="PS50977"/>
    </source>
</evidence>
<dbReference type="PANTHER" id="PTHR30055">
    <property type="entry name" value="HTH-TYPE TRANSCRIPTIONAL REGULATOR RUTR"/>
    <property type="match status" value="1"/>
</dbReference>
<sequence>MSTKYIPDGQRSPTFTEVARRAQIITCTIETIATLGYAQASLEQIAKRAGIRKGLITYYFKSREALIEQVVTEISTAGTHFMVPQIIAESTATGRLQAYLRSNIAYIAAHRMPMAALIDIVLSVRTKDGRLRYLHRSEKTDMEGLEAILRQGQNKGEFRAFDLHAMAVTIRGAIDAVGRFLVVHPNLDGEAYAQELVTLFDRATRKE</sequence>
<dbReference type="EMBL" id="OMOF01000493">
    <property type="protein sequence ID" value="SPF51924.1"/>
    <property type="molecule type" value="Genomic_DNA"/>
</dbReference>
<keyword evidence="1 2" id="KW-0238">DNA-binding</keyword>
<dbReference type="Gene3D" id="1.10.357.10">
    <property type="entry name" value="Tetracycline Repressor, domain 2"/>
    <property type="match status" value="1"/>
</dbReference>